<reference evidence="2 3" key="1">
    <citation type="submission" date="2019-01" db="EMBL/GenBank/DDBJ databases">
        <title>A draft genome assembly of the solar-powered sea slug Elysia chlorotica.</title>
        <authorList>
            <person name="Cai H."/>
            <person name="Li Q."/>
            <person name="Fang X."/>
            <person name="Li J."/>
            <person name="Curtis N.E."/>
            <person name="Altenburger A."/>
            <person name="Shibata T."/>
            <person name="Feng M."/>
            <person name="Maeda T."/>
            <person name="Schwartz J.A."/>
            <person name="Shigenobu S."/>
            <person name="Lundholm N."/>
            <person name="Nishiyama T."/>
            <person name="Yang H."/>
            <person name="Hasebe M."/>
            <person name="Li S."/>
            <person name="Pierce S.K."/>
            <person name="Wang J."/>
        </authorList>
    </citation>
    <scope>NUCLEOTIDE SEQUENCE [LARGE SCALE GENOMIC DNA]</scope>
    <source>
        <strain evidence="2">EC2010</strain>
        <tissue evidence="2">Whole organism of an adult</tissue>
    </source>
</reference>
<dbReference type="GO" id="GO:0006044">
    <property type="term" value="P:N-acetylglucosamine metabolic process"/>
    <property type="evidence" value="ECO:0007669"/>
    <property type="project" value="TreeGrafter"/>
</dbReference>
<organism evidence="2 3">
    <name type="scientific">Elysia chlorotica</name>
    <name type="common">Eastern emerald elysia</name>
    <name type="synonym">Sea slug</name>
    <dbReference type="NCBI Taxonomy" id="188477"/>
    <lineage>
        <taxon>Eukaryota</taxon>
        <taxon>Metazoa</taxon>
        <taxon>Spiralia</taxon>
        <taxon>Lophotrochozoa</taxon>
        <taxon>Mollusca</taxon>
        <taxon>Gastropoda</taxon>
        <taxon>Heterobranchia</taxon>
        <taxon>Euthyneura</taxon>
        <taxon>Panpulmonata</taxon>
        <taxon>Sacoglossa</taxon>
        <taxon>Placobranchoidea</taxon>
        <taxon>Plakobranchidae</taxon>
        <taxon>Elysia</taxon>
    </lineage>
</organism>
<proteinExistence type="predicted"/>
<dbReference type="Proteomes" id="UP000271974">
    <property type="component" value="Unassembled WGS sequence"/>
</dbReference>
<dbReference type="Gene3D" id="3.40.50.300">
    <property type="entry name" value="P-loop containing nucleotide triphosphate hydrolases"/>
    <property type="match status" value="1"/>
</dbReference>
<dbReference type="STRING" id="188477.A0A433U0A8"/>
<dbReference type="AlphaFoldDB" id="A0A433U0A8"/>
<keyword evidence="3" id="KW-1185">Reference proteome</keyword>
<dbReference type="GO" id="GO:0006790">
    <property type="term" value="P:sulfur compound metabolic process"/>
    <property type="evidence" value="ECO:0007669"/>
    <property type="project" value="TreeGrafter"/>
</dbReference>
<dbReference type="PANTHER" id="PTHR10704:SF44">
    <property type="entry name" value="LD35051P-RELATED"/>
    <property type="match status" value="1"/>
</dbReference>
<sequence>MSTRPRLSLTTHLRKRQHSALQVCQIGERYPVASTWRPCDFGEHTENDDHRKSVKGLGRRSQFIKLSHSTMTVKTSDLQGVSKLVVRIAPLLFITSLFLFITTYSAETVQERTLSSEEQKHLEHIQRDLTQNANSHQKLNRQDVSRNRTSLLLVTSGRSGSTFTSAIISHHEDVFYTSEPLHHIGNDIYNEVVSPGTTQKAKDVVEAFLTCDFRKMDTQLFRSELFLNSKSTENIYNCLRNRVSAQECRLAKYTLFYWVLFCFSHSCTYFFSCFYSCCIVASFFFLLRDFRATLYSQAAAFKTFNMTTEGGSRAKALCASLESNARELESLLRLFPERIRVIRYEDGCLNPVSYARSIYTFAGLQFSQDTETYIKSITKSKKSQKIVSDQFKVERSDALETMNKWRSFADFGLVQKIDRVCMKADAIFGYKTVKTSVQLLSNTYSLVTKPKLPKGIYQFV</sequence>
<dbReference type="EMBL" id="RQTK01000116">
    <property type="protein sequence ID" value="RUS87253.1"/>
    <property type="molecule type" value="Genomic_DNA"/>
</dbReference>
<evidence type="ECO:0000313" key="2">
    <source>
        <dbReference type="EMBL" id="RUS87253.1"/>
    </source>
</evidence>
<name>A0A433U0A8_ELYCH</name>
<dbReference type="PANTHER" id="PTHR10704">
    <property type="entry name" value="CARBOHYDRATE SULFOTRANSFERASE"/>
    <property type="match status" value="1"/>
</dbReference>
<accession>A0A433U0A8</accession>
<evidence type="ECO:0008006" key="4">
    <source>
        <dbReference type="Google" id="ProtNLM"/>
    </source>
</evidence>
<evidence type="ECO:0000256" key="1">
    <source>
        <dbReference type="SAM" id="Phobius"/>
    </source>
</evidence>
<feature type="transmembrane region" description="Helical" evidence="1">
    <location>
        <begin position="255"/>
        <end position="287"/>
    </location>
</feature>
<keyword evidence="1" id="KW-1133">Transmembrane helix</keyword>
<protein>
    <recommendedName>
        <fullName evidence="4">Sulfotransferase domain-containing protein</fullName>
    </recommendedName>
</protein>
<dbReference type="OrthoDB" id="5987729at2759"/>
<keyword evidence="1" id="KW-0472">Membrane</keyword>
<dbReference type="InterPro" id="IPR027417">
    <property type="entry name" value="P-loop_NTPase"/>
</dbReference>
<gene>
    <name evidence="2" type="ORF">EGW08_005005</name>
</gene>
<feature type="transmembrane region" description="Helical" evidence="1">
    <location>
        <begin position="84"/>
        <end position="106"/>
    </location>
</feature>
<comment type="caution">
    <text evidence="2">The sequence shown here is derived from an EMBL/GenBank/DDBJ whole genome shotgun (WGS) entry which is preliminary data.</text>
</comment>
<evidence type="ECO:0000313" key="3">
    <source>
        <dbReference type="Proteomes" id="UP000271974"/>
    </source>
</evidence>
<dbReference type="Pfam" id="PF13469">
    <property type="entry name" value="Sulfotransfer_3"/>
    <property type="match status" value="1"/>
</dbReference>
<dbReference type="InterPro" id="IPR051135">
    <property type="entry name" value="Gal/GlcNAc/GalNAc_ST"/>
</dbReference>
<keyword evidence="1" id="KW-0812">Transmembrane</keyword>
<dbReference type="SUPFAM" id="SSF52540">
    <property type="entry name" value="P-loop containing nucleoside triphosphate hydrolases"/>
    <property type="match status" value="1"/>
</dbReference>
<dbReference type="GO" id="GO:0001517">
    <property type="term" value="F:N-acetylglucosamine 6-O-sulfotransferase activity"/>
    <property type="evidence" value="ECO:0007669"/>
    <property type="project" value="TreeGrafter"/>
</dbReference>
<feature type="non-terminal residue" evidence="2">
    <location>
        <position position="460"/>
    </location>
</feature>